<dbReference type="GO" id="GO:0030153">
    <property type="term" value="P:bacteriocin immunity"/>
    <property type="evidence" value="ECO:0007669"/>
    <property type="project" value="InterPro"/>
</dbReference>
<name>A0A7K0KEM2_9BACT</name>
<evidence type="ECO:0000313" key="4">
    <source>
        <dbReference type="Proteomes" id="UP000438914"/>
    </source>
</evidence>
<protein>
    <submittedName>
        <fullName evidence="3">PH domain-containing protein</fullName>
    </submittedName>
</protein>
<organism evidence="3 4">
    <name type="scientific">Hallella mizrahii</name>
    <dbReference type="NCBI Taxonomy" id="2606637"/>
    <lineage>
        <taxon>Bacteria</taxon>
        <taxon>Pseudomonadati</taxon>
        <taxon>Bacteroidota</taxon>
        <taxon>Bacteroidia</taxon>
        <taxon>Bacteroidales</taxon>
        <taxon>Prevotellaceae</taxon>
        <taxon>Hallella</taxon>
    </lineage>
</organism>
<dbReference type="Pfam" id="PF06713">
    <property type="entry name" value="bPH_4"/>
    <property type="match status" value="1"/>
</dbReference>
<evidence type="ECO:0000256" key="1">
    <source>
        <dbReference type="SAM" id="Phobius"/>
    </source>
</evidence>
<proteinExistence type="predicted"/>
<dbReference type="Proteomes" id="UP000438914">
    <property type="component" value="Unassembled WGS sequence"/>
</dbReference>
<accession>A0A7K0KEM2</accession>
<reference evidence="3 4" key="1">
    <citation type="submission" date="2019-08" db="EMBL/GenBank/DDBJ databases">
        <title>In-depth cultivation of the pig gut microbiome towards novel bacterial diversity and tailored functional studies.</title>
        <authorList>
            <person name="Wylensek D."/>
            <person name="Hitch T.C.A."/>
            <person name="Clavel T."/>
        </authorList>
    </citation>
    <scope>NUCLEOTIDE SEQUENCE [LARGE SCALE GENOMIC DNA]</scope>
    <source>
        <strain evidence="3 4">LKV-178-WT-2A</strain>
    </source>
</reference>
<sequence length="140" mass="16140">MMDRTFQHRFTLGAKSGIIILSLLAFYLFWTKGILAALIVVAALVAVIERVLHSCYILRGHDLIIHRGRFLHDIRVPLSDIRAIRPMTTTWGLVHYLLIEYGTGKLTSAEPNDEDSFLRCLRSRIHDEHIDDQEEKEDID</sequence>
<keyword evidence="1" id="KW-0472">Membrane</keyword>
<keyword evidence="1" id="KW-1133">Transmembrane helix</keyword>
<evidence type="ECO:0000259" key="2">
    <source>
        <dbReference type="Pfam" id="PF06713"/>
    </source>
</evidence>
<gene>
    <name evidence="3" type="ORF">FYJ73_06840</name>
</gene>
<feature type="transmembrane region" description="Helical" evidence="1">
    <location>
        <begin position="36"/>
        <end position="58"/>
    </location>
</feature>
<feature type="transmembrane region" description="Helical" evidence="1">
    <location>
        <begin position="12"/>
        <end position="30"/>
    </location>
</feature>
<feature type="domain" description="Uncharacterized protein YyaB-like PH" evidence="2">
    <location>
        <begin position="55"/>
        <end position="124"/>
    </location>
</feature>
<dbReference type="EMBL" id="VUNG01000013">
    <property type="protein sequence ID" value="MST84386.1"/>
    <property type="molecule type" value="Genomic_DNA"/>
</dbReference>
<keyword evidence="4" id="KW-1185">Reference proteome</keyword>
<evidence type="ECO:0000313" key="3">
    <source>
        <dbReference type="EMBL" id="MST84386.1"/>
    </source>
</evidence>
<dbReference type="AlphaFoldDB" id="A0A7K0KEM2"/>
<keyword evidence="1" id="KW-0812">Transmembrane</keyword>
<comment type="caution">
    <text evidence="3">The sequence shown here is derived from an EMBL/GenBank/DDBJ whole genome shotgun (WGS) entry which is preliminary data.</text>
</comment>
<dbReference type="InterPro" id="IPR009589">
    <property type="entry name" value="PH_YyaB-like"/>
</dbReference>